<evidence type="ECO:0000313" key="2">
    <source>
        <dbReference type="Proteomes" id="UP001176883"/>
    </source>
</evidence>
<organism evidence="1 2">
    <name type="scientific">Flavivirga aquimarina</name>
    <dbReference type="NCBI Taxonomy" id="2027862"/>
    <lineage>
        <taxon>Bacteria</taxon>
        <taxon>Pseudomonadati</taxon>
        <taxon>Bacteroidota</taxon>
        <taxon>Flavobacteriia</taxon>
        <taxon>Flavobacteriales</taxon>
        <taxon>Flavobacteriaceae</taxon>
        <taxon>Flavivirga</taxon>
    </lineage>
</organism>
<keyword evidence="2" id="KW-1185">Reference proteome</keyword>
<comment type="caution">
    <text evidence="1">The sequence shown here is derived from an EMBL/GenBank/DDBJ whole genome shotgun (WGS) entry which is preliminary data.</text>
</comment>
<accession>A0ABT8W9K2</accession>
<reference evidence="1" key="1">
    <citation type="submission" date="2023-07" db="EMBL/GenBank/DDBJ databases">
        <title>Two novel species in the genus Flavivirga.</title>
        <authorList>
            <person name="Kwon K."/>
        </authorList>
    </citation>
    <scope>NUCLEOTIDE SEQUENCE</scope>
    <source>
        <strain evidence="1">KCTC 52353</strain>
    </source>
</reference>
<dbReference type="Proteomes" id="UP001176883">
    <property type="component" value="Unassembled WGS sequence"/>
</dbReference>
<evidence type="ECO:0008006" key="3">
    <source>
        <dbReference type="Google" id="ProtNLM"/>
    </source>
</evidence>
<evidence type="ECO:0000313" key="1">
    <source>
        <dbReference type="EMBL" id="MDO5969794.1"/>
    </source>
</evidence>
<proteinExistence type="predicted"/>
<protein>
    <recommendedName>
        <fullName evidence="3">TerB family tellurite resistance protein</fullName>
    </recommendedName>
</protein>
<sequence>MPHKLFKDFPNNTVHYGVDDYDVLNLLNDKSDTNYNYQITLIVLLIYNEYKSDTIDSLTEIIIQALAIISLASNKTIDDLIIMLEEILKVQSKKYSEQSLTNQKKVNSENFNNNRKFILEYLKEVLIDKTNTPIEGFEKKIYDLVTFSSIKNIERNVIIDISKNINYNSITAQDLFLRALKELK</sequence>
<dbReference type="RefSeq" id="WP_303277488.1">
    <property type="nucleotide sequence ID" value="NZ_JAUOEK010000093.1"/>
</dbReference>
<name>A0ABT8W9K2_9FLAO</name>
<dbReference type="EMBL" id="JAUOEK010000093">
    <property type="protein sequence ID" value="MDO5969794.1"/>
    <property type="molecule type" value="Genomic_DNA"/>
</dbReference>
<gene>
    <name evidence="1" type="ORF">Q4Q35_08240</name>
</gene>